<name>A0A0D2IQN1_9EURO</name>
<sequence>MATQVTPSKQAASSLENLKMKDSPVKKLDFNTEDKENMPVAPDSTVKPQPETEQKPPTKVEEPAEPPKVAKTLKELEAEEPILQENPHRFVLFPIKYHEIWNTYKRAEASFWTAEEVDLSKDLHDWHNRLNDDERYFISHVLAFFAASDGIVNENLLERFSAEVQIPEARCFYGFQVMIENIHSEMYSLLIDTYIKDPKQKSYLFDAIDTIPCIRKKADWALKWISDKESSFAQRLVAFSAVEGIFFSGSFASIFWLKSKGM</sequence>
<evidence type="ECO:0000256" key="1">
    <source>
        <dbReference type="ARBA" id="ARBA00009303"/>
    </source>
</evidence>
<dbReference type="HOGENOM" id="CLU_035339_3_1_1"/>
<proteinExistence type="inferred from homology"/>
<dbReference type="Gene3D" id="1.10.620.20">
    <property type="entry name" value="Ribonucleotide Reductase, subunit A"/>
    <property type="match status" value="1"/>
</dbReference>
<dbReference type="InterPro" id="IPR012348">
    <property type="entry name" value="RNR-like"/>
</dbReference>
<dbReference type="GO" id="GO:0009263">
    <property type="term" value="P:deoxyribonucleotide biosynthetic process"/>
    <property type="evidence" value="ECO:0007669"/>
    <property type="project" value="InterPro"/>
</dbReference>
<feature type="transmembrane region" description="Helical" evidence="3">
    <location>
        <begin position="236"/>
        <end position="257"/>
    </location>
</feature>
<dbReference type="Proteomes" id="UP000053617">
    <property type="component" value="Unassembled WGS sequence"/>
</dbReference>
<dbReference type="EMBL" id="KN847476">
    <property type="protein sequence ID" value="KIX08274.1"/>
    <property type="molecule type" value="Genomic_DNA"/>
</dbReference>
<dbReference type="STRING" id="1442369.A0A0D2IQN1"/>
<evidence type="ECO:0000313" key="4">
    <source>
        <dbReference type="EMBL" id="KIX08274.1"/>
    </source>
</evidence>
<dbReference type="GeneID" id="25291001"/>
<dbReference type="AlphaFoldDB" id="A0A0D2IQN1"/>
<dbReference type="InterPro" id="IPR000358">
    <property type="entry name" value="RNR_small_fam"/>
</dbReference>
<organism evidence="4 5">
    <name type="scientific">Rhinocladiella mackenziei CBS 650.93</name>
    <dbReference type="NCBI Taxonomy" id="1442369"/>
    <lineage>
        <taxon>Eukaryota</taxon>
        <taxon>Fungi</taxon>
        <taxon>Dikarya</taxon>
        <taxon>Ascomycota</taxon>
        <taxon>Pezizomycotina</taxon>
        <taxon>Eurotiomycetes</taxon>
        <taxon>Chaetothyriomycetidae</taxon>
        <taxon>Chaetothyriales</taxon>
        <taxon>Herpotrichiellaceae</taxon>
        <taxon>Rhinocladiella</taxon>
    </lineage>
</organism>
<keyword evidence="3" id="KW-0812">Transmembrane</keyword>
<comment type="similarity">
    <text evidence="1">Belongs to the ribonucleoside diphosphate reductase small chain family.</text>
</comment>
<dbReference type="PANTHER" id="PTHR23409:SF18">
    <property type="entry name" value="RIBONUCLEOSIDE-DIPHOSPHATE REDUCTASE SUBUNIT M2"/>
    <property type="match status" value="1"/>
</dbReference>
<dbReference type="Pfam" id="PF00268">
    <property type="entry name" value="Ribonuc_red_sm"/>
    <property type="match status" value="1"/>
</dbReference>
<protein>
    <submittedName>
        <fullName evidence="4">Ribonucleoside-diphosphate reductase small chain</fullName>
    </submittedName>
</protein>
<keyword evidence="3" id="KW-0472">Membrane</keyword>
<dbReference type="InterPro" id="IPR009078">
    <property type="entry name" value="Ferritin-like_SF"/>
</dbReference>
<dbReference type="InterPro" id="IPR033909">
    <property type="entry name" value="RNR_small"/>
</dbReference>
<dbReference type="PANTHER" id="PTHR23409">
    <property type="entry name" value="RIBONUCLEOSIDE-DIPHOSPHATE REDUCTASE SMALL CHAIN"/>
    <property type="match status" value="1"/>
</dbReference>
<feature type="compositionally biased region" description="Polar residues" evidence="2">
    <location>
        <begin position="1"/>
        <end position="16"/>
    </location>
</feature>
<dbReference type="PROSITE" id="PS00368">
    <property type="entry name" value="RIBORED_SMALL"/>
    <property type="match status" value="1"/>
</dbReference>
<feature type="compositionally biased region" description="Basic and acidic residues" evidence="2">
    <location>
        <begin position="50"/>
        <end position="62"/>
    </location>
</feature>
<evidence type="ECO:0000256" key="2">
    <source>
        <dbReference type="SAM" id="MobiDB-lite"/>
    </source>
</evidence>
<feature type="region of interest" description="Disordered" evidence="2">
    <location>
        <begin position="1"/>
        <end position="68"/>
    </location>
</feature>
<evidence type="ECO:0000256" key="3">
    <source>
        <dbReference type="SAM" id="Phobius"/>
    </source>
</evidence>
<dbReference type="GO" id="GO:0016491">
    <property type="term" value="F:oxidoreductase activity"/>
    <property type="evidence" value="ECO:0007669"/>
    <property type="project" value="InterPro"/>
</dbReference>
<feature type="compositionally biased region" description="Basic and acidic residues" evidence="2">
    <location>
        <begin position="18"/>
        <end position="37"/>
    </location>
</feature>
<dbReference type="SUPFAM" id="SSF47240">
    <property type="entry name" value="Ferritin-like"/>
    <property type="match status" value="1"/>
</dbReference>
<dbReference type="InterPro" id="IPR030475">
    <property type="entry name" value="RNR_small_AS"/>
</dbReference>
<reference evidence="4 5" key="1">
    <citation type="submission" date="2015-01" db="EMBL/GenBank/DDBJ databases">
        <title>The Genome Sequence of Rhinocladiella mackenzie CBS 650.93.</title>
        <authorList>
            <consortium name="The Broad Institute Genomics Platform"/>
            <person name="Cuomo C."/>
            <person name="de Hoog S."/>
            <person name="Gorbushina A."/>
            <person name="Stielow B."/>
            <person name="Teixiera M."/>
            <person name="Abouelleil A."/>
            <person name="Chapman S.B."/>
            <person name="Priest M."/>
            <person name="Young S.K."/>
            <person name="Wortman J."/>
            <person name="Nusbaum C."/>
            <person name="Birren B."/>
        </authorList>
    </citation>
    <scope>NUCLEOTIDE SEQUENCE [LARGE SCALE GENOMIC DNA]</scope>
    <source>
        <strain evidence="4 5">CBS 650.93</strain>
    </source>
</reference>
<evidence type="ECO:0000313" key="5">
    <source>
        <dbReference type="Proteomes" id="UP000053617"/>
    </source>
</evidence>
<accession>A0A0D2IQN1</accession>
<dbReference type="OrthoDB" id="10248373at2759"/>
<dbReference type="CDD" id="cd01049">
    <property type="entry name" value="RNRR2"/>
    <property type="match status" value="1"/>
</dbReference>
<dbReference type="RefSeq" id="XP_013275410.1">
    <property type="nucleotide sequence ID" value="XM_013419956.1"/>
</dbReference>
<keyword evidence="3" id="KW-1133">Transmembrane helix</keyword>
<gene>
    <name evidence="4" type="ORF">Z518_02930</name>
</gene>
<keyword evidence="5" id="KW-1185">Reference proteome</keyword>
<dbReference type="VEuPathDB" id="FungiDB:Z518_02930"/>